<dbReference type="EMBL" id="JAXOJX010000007">
    <property type="protein sequence ID" value="MDZ5456263.1"/>
    <property type="molecule type" value="Genomic_DNA"/>
</dbReference>
<evidence type="ECO:0000256" key="5">
    <source>
        <dbReference type="ARBA" id="ARBA00022692"/>
    </source>
</evidence>
<keyword evidence="6" id="KW-0472">Membrane</keyword>
<dbReference type="InterPro" id="IPR051906">
    <property type="entry name" value="TolC-like"/>
</dbReference>
<evidence type="ECO:0000256" key="2">
    <source>
        <dbReference type="ARBA" id="ARBA00007613"/>
    </source>
</evidence>
<dbReference type="Pfam" id="PF02321">
    <property type="entry name" value="OEP"/>
    <property type="match status" value="2"/>
</dbReference>
<keyword evidence="7" id="KW-0998">Cell outer membrane</keyword>
<dbReference type="PANTHER" id="PTHR30026:SF22">
    <property type="entry name" value="OUTER MEMBRANE EFFLUX PROTEIN"/>
    <property type="match status" value="1"/>
</dbReference>
<comment type="similarity">
    <text evidence="2">Belongs to the outer membrane factor (OMF) (TC 1.B.17) family.</text>
</comment>
<dbReference type="PANTHER" id="PTHR30026">
    <property type="entry name" value="OUTER MEMBRANE PROTEIN TOLC"/>
    <property type="match status" value="1"/>
</dbReference>
<protein>
    <submittedName>
        <fullName evidence="9">TolC family protein</fullName>
    </submittedName>
</protein>
<feature type="chain" id="PRO_5045961824" evidence="8">
    <location>
        <begin position="38"/>
        <end position="457"/>
    </location>
</feature>
<accession>A0ABU5IBB8</accession>
<evidence type="ECO:0000313" key="10">
    <source>
        <dbReference type="Proteomes" id="UP001293718"/>
    </source>
</evidence>
<reference evidence="9 10" key="1">
    <citation type="submission" date="2023-11" db="EMBL/GenBank/DDBJ databases">
        <title>Draft genome of Azohydromonas lata strain H1 (DSM1123), a polyhydroxyalkanoate producer.</title>
        <authorList>
            <person name="Traversa D."/>
            <person name="D'Addabbo P."/>
            <person name="Pazzani C."/>
            <person name="Manzari C."/>
            <person name="Chiara M."/>
            <person name="Scrascia M."/>
        </authorList>
    </citation>
    <scope>NUCLEOTIDE SEQUENCE [LARGE SCALE GENOMIC DNA]</scope>
    <source>
        <strain evidence="9 10">H1</strain>
    </source>
</reference>
<keyword evidence="8" id="KW-0732">Signal</keyword>
<comment type="caution">
    <text evidence="9">The sequence shown here is derived from an EMBL/GenBank/DDBJ whole genome shotgun (WGS) entry which is preliminary data.</text>
</comment>
<sequence>MTRTMSCARRRTPSSRATGLGRLMAAAAVAACAAALAQEPAGAPAAQAPVQVTVTATSLAAVPTYTLRAAVADALAHSPTVAAAGADRVTAGYLRETAEWGRYPTLSAEIAPGVFSSQSRSDSRLLRLDQPLWAGGRIDGAINQAQAQERSAQLGETEARRGIVEQTAVAYLAWSGAQERLRIAAEGRTVFERLLAYVKRREAAGAAARSDISVAQARLASTSVQREQLLAESERARSDLQTLVAGSVAGEPLMLEVPGVALPGADTAEAEYLSRSNVVAQRSAEVEAARAAAAVRRGESMPRLSLRLERQQNVSAGVSVPSDNRVMLALSFTPEAGLAAFSSVKAAQSRIEAAQDQVRVAELDVRQRARTHLTDQQSAERQIAELQPQIESLQFTADSYMRQFEAGRRSWIEVLNTFREVLDTRVALSRARTQHAQSALHLMGNTGALSSWIETTP</sequence>
<dbReference type="SUPFAM" id="SSF56954">
    <property type="entry name" value="Outer membrane efflux proteins (OEP)"/>
    <property type="match status" value="1"/>
</dbReference>
<dbReference type="Gene3D" id="1.20.1600.10">
    <property type="entry name" value="Outer membrane efflux proteins (OEP)"/>
    <property type="match status" value="1"/>
</dbReference>
<evidence type="ECO:0000256" key="8">
    <source>
        <dbReference type="SAM" id="SignalP"/>
    </source>
</evidence>
<feature type="signal peptide" evidence="8">
    <location>
        <begin position="1"/>
        <end position="37"/>
    </location>
</feature>
<proteinExistence type="inferred from homology"/>
<organism evidence="9 10">
    <name type="scientific">Azohydromonas lata</name>
    <dbReference type="NCBI Taxonomy" id="45677"/>
    <lineage>
        <taxon>Bacteria</taxon>
        <taxon>Pseudomonadati</taxon>
        <taxon>Pseudomonadota</taxon>
        <taxon>Betaproteobacteria</taxon>
        <taxon>Burkholderiales</taxon>
        <taxon>Sphaerotilaceae</taxon>
        <taxon>Azohydromonas</taxon>
    </lineage>
</organism>
<keyword evidence="5" id="KW-0812">Transmembrane</keyword>
<evidence type="ECO:0000256" key="6">
    <source>
        <dbReference type="ARBA" id="ARBA00023136"/>
    </source>
</evidence>
<keyword evidence="10" id="KW-1185">Reference proteome</keyword>
<dbReference type="Proteomes" id="UP001293718">
    <property type="component" value="Unassembled WGS sequence"/>
</dbReference>
<evidence type="ECO:0000256" key="4">
    <source>
        <dbReference type="ARBA" id="ARBA00022452"/>
    </source>
</evidence>
<dbReference type="RefSeq" id="WP_322464872.1">
    <property type="nucleotide sequence ID" value="NZ_JAXOJX010000007.1"/>
</dbReference>
<comment type="subcellular location">
    <subcellularLocation>
        <location evidence="1">Cell outer membrane</location>
    </subcellularLocation>
</comment>
<gene>
    <name evidence="9" type="ORF">SM757_06720</name>
</gene>
<dbReference type="InterPro" id="IPR003423">
    <property type="entry name" value="OMP_efflux"/>
</dbReference>
<keyword evidence="3" id="KW-0813">Transport</keyword>
<keyword evidence="4" id="KW-1134">Transmembrane beta strand</keyword>
<name>A0ABU5IBB8_9BURK</name>
<evidence type="ECO:0000256" key="7">
    <source>
        <dbReference type="ARBA" id="ARBA00023237"/>
    </source>
</evidence>
<evidence type="ECO:0000256" key="1">
    <source>
        <dbReference type="ARBA" id="ARBA00004442"/>
    </source>
</evidence>
<evidence type="ECO:0000313" key="9">
    <source>
        <dbReference type="EMBL" id="MDZ5456263.1"/>
    </source>
</evidence>
<evidence type="ECO:0000256" key="3">
    <source>
        <dbReference type="ARBA" id="ARBA00022448"/>
    </source>
</evidence>